<reference evidence="1 2" key="1">
    <citation type="journal article" date="2011" name="Mol. Biol. Evol.">
        <title>Phylogenomic evidence for the presence of a flagellum and cbb3 oxidase in the free-living mitochondrial ancestor.</title>
        <authorList>
            <person name="Sassera D."/>
            <person name="Lo N."/>
            <person name="Epis S."/>
            <person name="D'Auria G."/>
            <person name="Montagna M."/>
            <person name="Comandatore F."/>
            <person name="Horner D."/>
            <person name="Pereto J."/>
            <person name="Luciano A.M."/>
            <person name="Franciosi F."/>
            <person name="Ferri E."/>
            <person name="Crotti E."/>
            <person name="Bazzocchi C."/>
            <person name="Daffonchio D."/>
            <person name="Sacchi L."/>
            <person name="Moya A."/>
            <person name="Latorre A."/>
            <person name="Bandi C."/>
        </authorList>
    </citation>
    <scope>NUCLEOTIDE SEQUENCE [LARGE SCALE GENOMIC DNA]</scope>
    <source>
        <strain evidence="1 2">IricVA</strain>
    </source>
</reference>
<dbReference type="Proteomes" id="UP000006639">
    <property type="component" value="Chromosome"/>
</dbReference>
<keyword evidence="2" id="KW-1185">Reference proteome</keyword>
<evidence type="ECO:0000313" key="2">
    <source>
        <dbReference type="Proteomes" id="UP000006639"/>
    </source>
</evidence>
<proteinExistence type="predicted"/>
<protein>
    <submittedName>
        <fullName evidence="1">Uncharacterized protein</fullName>
    </submittedName>
</protein>
<dbReference type="HOGENOM" id="CLU_3119889_0_0_5"/>
<dbReference type="EMBL" id="CP002130">
    <property type="protein sequence ID" value="AEI88638.1"/>
    <property type="molecule type" value="Genomic_DNA"/>
</dbReference>
<accession>F7XVD9</accession>
<evidence type="ECO:0000313" key="1">
    <source>
        <dbReference type="EMBL" id="AEI88638.1"/>
    </source>
</evidence>
<gene>
    <name evidence="1" type="ordered locus">midi_00328</name>
</gene>
<organism evidence="1 2">
    <name type="scientific">Midichloria mitochondrii (strain IricVA)</name>
    <dbReference type="NCBI Taxonomy" id="696127"/>
    <lineage>
        <taxon>Bacteria</taxon>
        <taxon>Pseudomonadati</taxon>
        <taxon>Pseudomonadota</taxon>
        <taxon>Alphaproteobacteria</taxon>
        <taxon>Rickettsiales</taxon>
        <taxon>Candidatus Midichloriaceae</taxon>
        <taxon>Candidatus Midichloria</taxon>
    </lineage>
</organism>
<dbReference type="KEGG" id="mmn:midi_00328"/>
<name>F7XVD9_MIDMI</name>
<sequence>MTIILFVSMFSAIGLELDSLIEYVVIPMGGVYRNNKLDDSNGLIVAVHQA</sequence>
<dbReference type="AlphaFoldDB" id="F7XVD9"/>